<dbReference type="RefSeq" id="WP_087256232.1">
    <property type="nucleotide sequence ID" value="NZ_CAJFOD010000094.1"/>
</dbReference>
<name>A0A1Y4QJ49_9FIRM</name>
<proteinExistence type="predicted"/>
<dbReference type="EMBL" id="NFLB01000006">
    <property type="protein sequence ID" value="OUQ05315.1"/>
    <property type="molecule type" value="Genomic_DNA"/>
</dbReference>
<dbReference type="InterPro" id="IPR011697">
    <property type="entry name" value="Peptidase_C26"/>
</dbReference>
<sequence>MSKKILAPLRSYSDKNVLYIYHNYLKMFVHLDIIMVASISKNTLSFLTDNCDGLLLTGGVDIDPSYYHEDLHPKTKKELAFLEQLEFDLIKSFSLQNKPILGICRGIQTINVAFNGTLYQDIDQHVQKEITGYHHLVRAKKNTLLEKYLGKKFMTNSFHHQAINKLADGFTISAISDDNVIEAIEKDNIIGIQWHPEKINDKIQQGIIKLFDDLLEEKR</sequence>
<dbReference type="EMBL" id="DYWV01000123">
    <property type="protein sequence ID" value="HJF39998.1"/>
    <property type="molecule type" value="Genomic_DNA"/>
</dbReference>
<reference evidence="2" key="2">
    <citation type="journal article" date="2018" name="BMC Genomics">
        <title>Whole genome sequencing and function prediction of 133 gut anaerobes isolated from chicken caecum in pure cultures.</title>
        <authorList>
            <person name="Medvecky M."/>
            <person name="Cejkova D."/>
            <person name="Polansky O."/>
            <person name="Karasova D."/>
            <person name="Kubasova T."/>
            <person name="Cizek A."/>
            <person name="Rychlik I."/>
        </authorList>
    </citation>
    <scope>NUCLEOTIDE SEQUENCE</scope>
    <source>
        <strain evidence="2">An149</strain>
    </source>
</reference>
<dbReference type="Gene3D" id="3.40.50.880">
    <property type="match status" value="1"/>
</dbReference>
<evidence type="ECO:0000313" key="2">
    <source>
        <dbReference type="EMBL" id="OUQ05315.1"/>
    </source>
</evidence>
<dbReference type="InterPro" id="IPR029062">
    <property type="entry name" value="Class_I_gatase-like"/>
</dbReference>
<dbReference type="InterPro" id="IPR044668">
    <property type="entry name" value="PuuD-like"/>
</dbReference>
<dbReference type="SUPFAM" id="SSF52317">
    <property type="entry name" value="Class I glutamine amidotransferase-like"/>
    <property type="match status" value="1"/>
</dbReference>
<comment type="caution">
    <text evidence="2">The sequence shown here is derived from an EMBL/GenBank/DDBJ whole genome shotgun (WGS) entry which is preliminary data.</text>
</comment>
<dbReference type="Proteomes" id="UP000196258">
    <property type="component" value="Unassembled WGS sequence"/>
</dbReference>
<protein>
    <submittedName>
        <fullName evidence="1">Gamma-glutamyl-gamma-aminobutyrate hydrolase family protein</fullName>
    </submittedName>
</protein>
<reference evidence="1" key="3">
    <citation type="journal article" date="2021" name="PeerJ">
        <title>Extensive microbial diversity within the chicken gut microbiome revealed by metagenomics and culture.</title>
        <authorList>
            <person name="Gilroy R."/>
            <person name="Ravi A."/>
            <person name="Getino M."/>
            <person name="Pursley I."/>
            <person name="Horton D.L."/>
            <person name="Alikhan N.F."/>
            <person name="Baker D."/>
            <person name="Gharbi K."/>
            <person name="Hall N."/>
            <person name="Watson M."/>
            <person name="Adriaenssens E.M."/>
            <person name="Foster-Nyarko E."/>
            <person name="Jarju S."/>
            <person name="Secka A."/>
            <person name="Antonio M."/>
            <person name="Oren A."/>
            <person name="Chaudhuri R.R."/>
            <person name="La Ragione R."/>
            <person name="Hildebrand F."/>
            <person name="Pallen M.J."/>
        </authorList>
    </citation>
    <scope>NUCLEOTIDE SEQUENCE</scope>
    <source>
        <strain evidence="1">CHK193-16274</strain>
    </source>
</reference>
<evidence type="ECO:0000313" key="1">
    <source>
        <dbReference type="EMBL" id="HJF39998.1"/>
    </source>
</evidence>
<reference evidence="1" key="4">
    <citation type="submission" date="2021-09" db="EMBL/GenBank/DDBJ databases">
        <authorList>
            <person name="Gilroy R."/>
        </authorList>
    </citation>
    <scope>NUCLEOTIDE SEQUENCE</scope>
    <source>
        <strain evidence="1">CHK193-16274</strain>
    </source>
</reference>
<keyword evidence="1" id="KW-0378">Hydrolase</keyword>
<dbReference type="Pfam" id="PF07722">
    <property type="entry name" value="Peptidase_C26"/>
    <property type="match status" value="1"/>
</dbReference>
<dbReference type="PROSITE" id="PS51273">
    <property type="entry name" value="GATASE_TYPE_1"/>
    <property type="match status" value="1"/>
</dbReference>
<dbReference type="AlphaFoldDB" id="A0A1Y4QJ49"/>
<organism evidence="2 3">
    <name type="scientific">Thomasclavelia spiroformis</name>
    <dbReference type="NCBI Taxonomy" id="29348"/>
    <lineage>
        <taxon>Bacteria</taxon>
        <taxon>Bacillati</taxon>
        <taxon>Bacillota</taxon>
        <taxon>Erysipelotrichia</taxon>
        <taxon>Erysipelotrichales</taxon>
        <taxon>Coprobacillaceae</taxon>
        <taxon>Thomasclavelia</taxon>
    </lineage>
</organism>
<dbReference type="PANTHER" id="PTHR43235:SF1">
    <property type="entry name" value="GLUTAMINE AMIDOTRANSFERASE PB2B2.05-RELATED"/>
    <property type="match status" value="1"/>
</dbReference>
<dbReference type="PANTHER" id="PTHR43235">
    <property type="entry name" value="GLUTAMINE AMIDOTRANSFERASE PB2B2.05-RELATED"/>
    <property type="match status" value="1"/>
</dbReference>
<accession>A0A1Y4QJ49</accession>
<dbReference type="CDD" id="cd01745">
    <property type="entry name" value="GATase1_2"/>
    <property type="match status" value="1"/>
</dbReference>
<dbReference type="GO" id="GO:0033969">
    <property type="term" value="F:gamma-glutamyl-gamma-aminobutyrate hydrolase activity"/>
    <property type="evidence" value="ECO:0007669"/>
    <property type="project" value="TreeGrafter"/>
</dbReference>
<reference evidence="3" key="1">
    <citation type="submission" date="2017-04" db="EMBL/GenBank/DDBJ databases">
        <title>Function of individual gut microbiota members based on whole genome sequencing of pure cultures obtained from chicken caecum.</title>
        <authorList>
            <person name="Medvecky M."/>
            <person name="Cejkova D."/>
            <person name="Polansky O."/>
            <person name="Karasova D."/>
            <person name="Kubasova T."/>
            <person name="Cizek A."/>
            <person name="Rychlik I."/>
        </authorList>
    </citation>
    <scope>NUCLEOTIDE SEQUENCE [LARGE SCALE GENOMIC DNA]</scope>
    <source>
        <strain evidence="3">An149</strain>
    </source>
</reference>
<dbReference type="Proteomes" id="UP000749320">
    <property type="component" value="Unassembled WGS sequence"/>
</dbReference>
<gene>
    <name evidence="2" type="ORF">B5E91_06590</name>
    <name evidence="1" type="ORF">K8V91_03660</name>
</gene>
<evidence type="ECO:0000313" key="3">
    <source>
        <dbReference type="Proteomes" id="UP000196258"/>
    </source>
</evidence>
<dbReference type="GO" id="GO:0005829">
    <property type="term" value="C:cytosol"/>
    <property type="evidence" value="ECO:0007669"/>
    <property type="project" value="TreeGrafter"/>
</dbReference>
<dbReference type="GO" id="GO:0006598">
    <property type="term" value="P:polyamine catabolic process"/>
    <property type="evidence" value="ECO:0007669"/>
    <property type="project" value="TreeGrafter"/>
</dbReference>